<dbReference type="InParanoid" id="A0A7R5KJM6"/>
<reference evidence="3" key="1">
    <citation type="submission" date="2025-08" db="UniProtKB">
        <authorList>
            <consortium name="RefSeq"/>
        </authorList>
    </citation>
    <scope>IDENTIFICATION</scope>
    <source>
        <tissue evidence="3">Muscle</tissue>
    </source>
</reference>
<evidence type="ECO:0000313" key="2">
    <source>
        <dbReference type="Proteomes" id="UP000504627"/>
    </source>
</evidence>
<keyword evidence="2" id="KW-1185">Reference proteome</keyword>
<gene>
    <name evidence="3" type="primary">LOC120323919</name>
</gene>
<feature type="compositionally biased region" description="Pro residues" evidence="1">
    <location>
        <begin position="113"/>
        <end position="125"/>
    </location>
</feature>
<organism evidence="2 3">
    <name type="scientific">Pipra filicauda</name>
    <name type="common">Wire-tailed manakin</name>
    <dbReference type="NCBI Taxonomy" id="649802"/>
    <lineage>
        <taxon>Eukaryota</taxon>
        <taxon>Metazoa</taxon>
        <taxon>Chordata</taxon>
        <taxon>Craniata</taxon>
        <taxon>Vertebrata</taxon>
        <taxon>Euteleostomi</taxon>
        <taxon>Archelosauria</taxon>
        <taxon>Archosauria</taxon>
        <taxon>Dinosauria</taxon>
        <taxon>Saurischia</taxon>
        <taxon>Theropoda</taxon>
        <taxon>Coelurosauria</taxon>
        <taxon>Aves</taxon>
        <taxon>Neognathae</taxon>
        <taxon>Neoaves</taxon>
        <taxon>Telluraves</taxon>
        <taxon>Australaves</taxon>
        <taxon>Passeriformes</taxon>
        <taxon>Pipridae</taxon>
        <taxon>Pipra</taxon>
    </lineage>
</organism>
<dbReference type="GeneID" id="120323919"/>
<feature type="region of interest" description="Disordered" evidence="1">
    <location>
        <begin position="63"/>
        <end position="226"/>
    </location>
</feature>
<protein>
    <submittedName>
        <fullName evidence="3">Translation initiation factor IF-2-like</fullName>
    </submittedName>
</protein>
<evidence type="ECO:0000313" key="3">
    <source>
        <dbReference type="RefSeq" id="XP_039240740.1"/>
    </source>
</evidence>
<dbReference type="RefSeq" id="XP_039240740.1">
    <property type="nucleotide sequence ID" value="XM_039384806.1"/>
</dbReference>
<feature type="region of interest" description="Disordered" evidence="1">
    <location>
        <begin position="271"/>
        <end position="301"/>
    </location>
</feature>
<evidence type="ECO:0000256" key="1">
    <source>
        <dbReference type="SAM" id="MobiDB-lite"/>
    </source>
</evidence>
<sequence>MQLGAVPGDGRYLGFPQEESGLPRTRGRVVKGIGGGGPEKRCVLGERCRGAKGKVLFPVREELKVSSQPWPPPEPAEWTGAGRARSRAGRTDECLPRPPLPPTSALCGGTRLPPLPAAAGGPPPRGGGRPPRARPTLCPLCRRGRGGGQGAAGPSRAPRSRRRSPSTGCRRASRALAPDRDRRAVPTNWKRDEGKGCPATASARPAPGRRSQTARTVATPAQPEWRPRCGTTLRLPGEALGDVGLAPRPLSLYLHPSRRVVYGRAGSMRGGGNLGHQHRNRPAGCPGVKSGGMVGETEYGTGRGRKVSEVVMRAGSCPPRPGPARLGCPEPPALRGAGAGDGARHGAQGCTQGQPVPGKIKASGGQTAVPCRCFHLFVYCAR</sequence>
<dbReference type="Proteomes" id="UP000504627">
    <property type="component" value="Unplaced"/>
</dbReference>
<feature type="region of interest" description="Disordered" evidence="1">
    <location>
        <begin position="1"/>
        <end position="36"/>
    </location>
</feature>
<dbReference type="AlphaFoldDB" id="A0A7R5KJM6"/>
<accession>A0A7R5KJM6</accession>
<name>A0A7R5KJM6_9PASS</name>
<feature type="compositionally biased region" description="Basic and acidic residues" evidence="1">
    <location>
        <begin position="177"/>
        <end position="195"/>
    </location>
</feature>
<proteinExistence type="predicted"/>